<evidence type="ECO:0000313" key="2">
    <source>
        <dbReference type="Proteomes" id="UP001364695"/>
    </source>
</evidence>
<gene>
    <name evidence="1" type="ORF">RV045_10030</name>
</gene>
<dbReference type="EMBL" id="JAWDIE010000014">
    <property type="protein sequence ID" value="MEJ7138759.1"/>
    <property type="molecule type" value="Genomic_DNA"/>
</dbReference>
<protein>
    <submittedName>
        <fullName evidence="1">RnfABCDGE type electron transport complex subunit B</fullName>
    </submittedName>
</protein>
<keyword evidence="2" id="KW-1185">Reference proteome</keyword>
<proteinExistence type="predicted"/>
<reference evidence="1" key="1">
    <citation type="submission" date="2023-10" db="EMBL/GenBank/DDBJ databases">
        <title>Amphibacter perezi, gen. nov., sp. nov. a novel taxa of the family Comamonadaceae, class Betaproteobacteria isolated from the skin microbiota of Pelophylax perezi from different populations.</title>
        <authorList>
            <person name="Costa S."/>
            <person name="Proenca D.N."/>
            <person name="Lopes I."/>
            <person name="Morais P.V."/>
        </authorList>
    </citation>
    <scope>NUCLEOTIDE SEQUENCE</scope>
    <source>
        <strain evidence="1">SL12-8</strain>
    </source>
</reference>
<name>A0ACC6P3H0_9BURK</name>
<dbReference type="Proteomes" id="UP001364695">
    <property type="component" value="Unassembled WGS sequence"/>
</dbReference>
<evidence type="ECO:0000313" key="1">
    <source>
        <dbReference type="EMBL" id="MEJ7138759.1"/>
    </source>
</evidence>
<comment type="caution">
    <text evidence="1">The sequence shown here is derived from an EMBL/GenBank/DDBJ whole genome shotgun (WGS) entry which is preliminary data.</text>
</comment>
<sequence>MSPPASEAQEWADLSVDRLVDRIDALLPQTQCQRCGYPDCRAYAQALVDEAVPLNRCPPGGPEGVQRLADVLNRPTLPLDPDCGEAQERYAVRIVESQCIGCTLCIQACPVDCIVGGPKRMHSVIEADCTGCELCLPACPVDCITSFSVTPGRTGWDAWTPDQAEGARQRYLDRQARQQRQAKRPDDSPVAELDQPGTRQAILAAALAKARRLRGGAA</sequence>
<organism evidence="1 2">
    <name type="scientific">Amphibiibacter pelophylacis</name>
    <dbReference type="NCBI Taxonomy" id="1799477"/>
    <lineage>
        <taxon>Bacteria</taxon>
        <taxon>Pseudomonadati</taxon>
        <taxon>Pseudomonadota</taxon>
        <taxon>Betaproteobacteria</taxon>
        <taxon>Burkholderiales</taxon>
        <taxon>Sphaerotilaceae</taxon>
        <taxon>Amphibiibacter</taxon>
    </lineage>
</organism>
<accession>A0ACC6P3H0</accession>